<dbReference type="Gene3D" id="3.30.70.270">
    <property type="match status" value="1"/>
</dbReference>
<evidence type="ECO:0000313" key="5">
    <source>
        <dbReference type="Proteomes" id="UP000185490"/>
    </source>
</evidence>
<protein>
    <submittedName>
        <fullName evidence="4">CRISPR-associated protein Crm2</fullName>
    </submittedName>
</protein>
<dbReference type="InterPro" id="IPR000160">
    <property type="entry name" value="GGDEF_dom"/>
</dbReference>
<reference evidence="4 5" key="1">
    <citation type="submission" date="2014-02" db="EMBL/GenBank/DDBJ databases">
        <title>Diversity of Thermotogales isolates from hydrothermal vents.</title>
        <authorList>
            <person name="Haverkamp T.H.A."/>
            <person name="Lossouarn J."/>
            <person name="Geslin C."/>
            <person name="Nesbo C.L."/>
        </authorList>
    </citation>
    <scope>NUCLEOTIDE SEQUENCE [LARGE SCALE GENOMIC DNA]</scope>
    <source>
        <strain evidence="4 5">431</strain>
    </source>
</reference>
<dbReference type="InterPro" id="IPR013407">
    <property type="entry name" value="CRISPR-assoc_prot_Cmr2"/>
</dbReference>
<proteinExistence type="predicted"/>
<evidence type="ECO:0000313" key="4">
    <source>
        <dbReference type="EMBL" id="APT74555.1"/>
    </source>
</evidence>
<dbReference type="EMBL" id="CP007389">
    <property type="protein sequence ID" value="APT74555.1"/>
    <property type="molecule type" value="Genomic_DNA"/>
</dbReference>
<keyword evidence="5" id="KW-1185">Reference proteome</keyword>
<accession>A0ABN4V125</accession>
<dbReference type="Proteomes" id="UP000185490">
    <property type="component" value="Chromosome"/>
</dbReference>
<dbReference type="InterPro" id="IPR054767">
    <property type="entry name" value="Cas10-Cmr2_palm2"/>
</dbReference>
<dbReference type="InterPro" id="IPR024615">
    <property type="entry name" value="CRISPR-assoc_Cmr2_N"/>
</dbReference>
<dbReference type="InterPro" id="IPR043128">
    <property type="entry name" value="Rev_trsase/Diguanyl_cyclase"/>
</dbReference>
<keyword evidence="1" id="KW-0547">Nucleotide-binding</keyword>
<name>A0ABN4V125_9BACT</name>
<dbReference type="CDD" id="cd09679">
    <property type="entry name" value="Cas10_III"/>
    <property type="match status" value="1"/>
</dbReference>
<dbReference type="Pfam" id="PF12469">
    <property type="entry name" value="Cmr2_N"/>
    <property type="match status" value="1"/>
</dbReference>
<dbReference type="PROSITE" id="PS50887">
    <property type="entry name" value="GGDEF"/>
    <property type="match status" value="1"/>
</dbReference>
<dbReference type="RefSeq" id="WP_012057861.1">
    <property type="nucleotide sequence ID" value="NZ_CP007389.1"/>
</dbReference>
<dbReference type="NCBIfam" id="TIGR02577">
    <property type="entry name" value="cas_TM1794_Cmr2"/>
    <property type="match status" value="2"/>
</dbReference>
<organism evidence="4 5">
    <name type="scientific">Thermosipho melanesiensis</name>
    <dbReference type="NCBI Taxonomy" id="46541"/>
    <lineage>
        <taxon>Bacteria</taxon>
        <taxon>Thermotogati</taxon>
        <taxon>Thermotogota</taxon>
        <taxon>Thermotogae</taxon>
        <taxon>Thermotogales</taxon>
        <taxon>Fervidobacteriaceae</taxon>
        <taxon>Thermosipho</taxon>
    </lineage>
</organism>
<dbReference type="InterPro" id="IPR038242">
    <property type="entry name" value="Cmr2_N"/>
</dbReference>
<evidence type="ECO:0000256" key="1">
    <source>
        <dbReference type="ARBA" id="ARBA00022741"/>
    </source>
</evidence>
<evidence type="ECO:0000256" key="2">
    <source>
        <dbReference type="ARBA" id="ARBA00023118"/>
    </source>
</evidence>
<feature type="domain" description="GGDEF" evidence="3">
    <location>
        <begin position="461"/>
        <end position="614"/>
    </location>
</feature>
<keyword evidence="2" id="KW-0051">Antiviral defense</keyword>
<evidence type="ECO:0000259" key="3">
    <source>
        <dbReference type="PROSITE" id="PS50887"/>
    </source>
</evidence>
<dbReference type="Pfam" id="PF22335">
    <property type="entry name" value="Cas10-Cmr2_palm2"/>
    <property type="match status" value="1"/>
</dbReference>
<gene>
    <name evidence="4" type="ORF">BW47_08780</name>
</gene>
<sequence length="731" mass="84556">MVWKKKIEIYKSIRDVFDSILKGNINGEPSILAKVNVNFLQEPEVIHPLTGERLKLEKQALKNLLENINFSKMKNFEFSNDFRKTFYELWWNIPKYLAIPFIIPENPKIPFSSIIDYLDNLSAQSITDNLSLLLVSIGPVQEFIAAARSTIDLKMGSYLLSYLVFQGIKVIGEGYGYDNIIFPYMRGSYFVKKEFEKFGIKVSNYLAPSVASLPNVFTAIVPTDELQELKKKIEIAVKTEMQQISDFVKSYVLKNRIIGNQQINLLDRFSKSWDKQIAQFPTIIMVEQEMGNLKEIVEQHFEYTKDENIKKLFESIETLGIPEQVFYGVFSELLGIKSALRKATRDFIQVYENSIQHGDDLSGENKSLVEILTKYGNEEKKEKLSAISTIKRFFVNYLEKIGYKEAYEKLKTIKSTEEIAGKYKIAALIMDGDNMGKWISGKLAPSMKNRVHTKVIEYFEKNQSNEIKNLKNLRLISPSYQRTISRTLNNFANFVPKIVEEFDGLLIYAGGDDVLALFPSNKVFEAANKIRKVYSGIGNIKIDNFIFKDGWCYINDEKIPLFNMMGKKLTMSVGISIANSKFNLKMLLNLARNMEKLAKSNVKNGREKSSFAVATIRRSGQIKESKIFWEVNDYDVINEAQNFIKKYESKKSMKRVVIRIMHEFENFGVPDNIISLEEFKGKVIPFIAEKIFFNDLCDEKFLDIKDKEEFEEYLRVLENLEYARKENENED</sequence>
<dbReference type="Gene3D" id="3.30.70.2220">
    <property type="entry name" value="CRISPR-Cas system, Cmr2 subunit, D1 domain, cysteine cluster"/>
    <property type="match status" value="1"/>
</dbReference>